<dbReference type="EMBL" id="PDCK01000045">
    <property type="protein sequence ID" value="PRQ17667.1"/>
    <property type="molecule type" value="Genomic_DNA"/>
</dbReference>
<comment type="caution">
    <text evidence="2">The sequence shown here is derived from an EMBL/GenBank/DDBJ whole genome shotgun (WGS) entry which is preliminary data.</text>
</comment>
<sequence length="584" mass="65818">MGGDLRWEFRRKDNGDESSSDESKSSSEAAHEKHKLVSSLISVENDEEIGTHRVKQNVTSNPHTEVKIMTGKGKNVHSQRSGKESSIHDGTERDSHEEGSRKKSKTSVYEPAAMDEIKRFMESLLEDLKVTRDNLFSWMRQEMQKLVMDDTHPPLERREQSFGEKNLLVQHGEIVENTTSKENRQVNKRKFEENIQIRHQNNYPKDVLVPHETNFEDNVFAQHHNNLKETIQVQHQNNSEEADVQVQSQSNFESGMRAQKCNIGSLEGTARSNQASGYDNGYRVLGKQVDNGQDTRALIPREKFGSLVKPNFQSCSTEINAQRQHQTNYLLGIRPPNYNCRSLESPLKGKERAQSNNCHPWIEHQVDCVRDIGPVASSEIERRAKLTVPIESSFSSNVSSQVSSSMYLTLPSVLTRPYGEDPILGTSSYSYIQPTVAGNRLGMNYEKANTMLKVNAHYGNFTGMSHQVRNGSIAQIGSQNVSYSDRQSIRSSSIGTGFPGALHQGMDFGVSFPSQASIEYLHRDEKNIRGLRMNEGAKMFSGGSYAVPEDYVSNNFFSRSVSKPQGTLQAFQKENLEKGNMFPK</sequence>
<organism evidence="2 3">
    <name type="scientific">Rosa chinensis</name>
    <name type="common">China rose</name>
    <dbReference type="NCBI Taxonomy" id="74649"/>
    <lineage>
        <taxon>Eukaryota</taxon>
        <taxon>Viridiplantae</taxon>
        <taxon>Streptophyta</taxon>
        <taxon>Embryophyta</taxon>
        <taxon>Tracheophyta</taxon>
        <taxon>Spermatophyta</taxon>
        <taxon>Magnoliopsida</taxon>
        <taxon>eudicotyledons</taxon>
        <taxon>Gunneridae</taxon>
        <taxon>Pentapetalae</taxon>
        <taxon>rosids</taxon>
        <taxon>fabids</taxon>
        <taxon>Rosales</taxon>
        <taxon>Rosaceae</taxon>
        <taxon>Rosoideae</taxon>
        <taxon>Rosoideae incertae sedis</taxon>
        <taxon>Rosa</taxon>
    </lineage>
</organism>
<dbReference type="OMA" id="KFQQRWE"/>
<evidence type="ECO:0000313" key="3">
    <source>
        <dbReference type="Proteomes" id="UP000238479"/>
    </source>
</evidence>
<dbReference type="AlphaFoldDB" id="A0A2P6P6V5"/>
<accession>A0A2P6P6V5</accession>
<dbReference type="Proteomes" id="UP000238479">
    <property type="component" value="Chromosome 7"/>
</dbReference>
<name>A0A2P6P6V5_ROSCH</name>
<evidence type="ECO:0000313" key="2">
    <source>
        <dbReference type="EMBL" id="PRQ17667.1"/>
    </source>
</evidence>
<dbReference type="Gramene" id="PRQ17667">
    <property type="protein sequence ID" value="PRQ17667"/>
    <property type="gene ID" value="RchiOBHm_Chr7g0197481"/>
</dbReference>
<evidence type="ECO:0000256" key="1">
    <source>
        <dbReference type="SAM" id="MobiDB-lite"/>
    </source>
</evidence>
<protein>
    <submittedName>
        <fullName evidence="2">Uncharacterized protein</fullName>
    </submittedName>
</protein>
<gene>
    <name evidence="2" type="ORF">RchiOBHm_Chr7g0197481</name>
</gene>
<feature type="compositionally biased region" description="Basic and acidic residues" evidence="1">
    <location>
        <begin position="1"/>
        <end position="31"/>
    </location>
</feature>
<keyword evidence="3" id="KW-1185">Reference proteome</keyword>
<proteinExistence type="predicted"/>
<feature type="compositionally biased region" description="Basic and acidic residues" evidence="1">
    <location>
        <begin position="81"/>
        <end position="101"/>
    </location>
</feature>
<feature type="region of interest" description="Disordered" evidence="1">
    <location>
        <begin position="1"/>
        <end position="109"/>
    </location>
</feature>
<reference evidence="2 3" key="1">
    <citation type="journal article" date="2018" name="Nat. Genet.">
        <title>The Rosa genome provides new insights in the design of modern roses.</title>
        <authorList>
            <person name="Bendahmane M."/>
        </authorList>
    </citation>
    <scope>NUCLEOTIDE SEQUENCE [LARGE SCALE GENOMIC DNA]</scope>
    <source>
        <strain evidence="3">cv. Old Blush</strain>
    </source>
</reference>